<dbReference type="Gene3D" id="2.30.40.10">
    <property type="entry name" value="Urease, subunit C, domain 1"/>
    <property type="match status" value="1"/>
</dbReference>
<dbReference type="InterPro" id="IPR011059">
    <property type="entry name" value="Metal-dep_hydrolase_composite"/>
</dbReference>
<reference evidence="3 4" key="1">
    <citation type="journal article" date="2017" name="Mol. Ecol.">
        <title>Comparative and population genomic landscape of Phellinus noxius: A hypervariable fungus causing root rot in trees.</title>
        <authorList>
            <person name="Chung C.L."/>
            <person name="Lee T.J."/>
            <person name="Akiba M."/>
            <person name="Lee H.H."/>
            <person name="Kuo T.H."/>
            <person name="Liu D."/>
            <person name="Ke H.M."/>
            <person name="Yokoi T."/>
            <person name="Roa M.B."/>
            <person name="Lu M.J."/>
            <person name="Chang Y.Y."/>
            <person name="Ann P.J."/>
            <person name="Tsai J.N."/>
            <person name="Chen C.Y."/>
            <person name="Tzean S.S."/>
            <person name="Ota Y."/>
            <person name="Hattori T."/>
            <person name="Sahashi N."/>
            <person name="Liou R.F."/>
            <person name="Kikuchi T."/>
            <person name="Tsai I.J."/>
        </authorList>
    </citation>
    <scope>NUCLEOTIDE SEQUENCE [LARGE SCALE GENOMIC DNA]</scope>
    <source>
        <strain evidence="3 4">FFPRI411160</strain>
    </source>
</reference>
<dbReference type="InterPro" id="IPR033932">
    <property type="entry name" value="YtcJ-like"/>
</dbReference>
<evidence type="ECO:0000259" key="2">
    <source>
        <dbReference type="Pfam" id="PF07969"/>
    </source>
</evidence>
<dbReference type="InterPro" id="IPR013108">
    <property type="entry name" value="Amidohydro_3"/>
</dbReference>
<evidence type="ECO:0000256" key="1">
    <source>
        <dbReference type="SAM" id="MobiDB-lite"/>
    </source>
</evidence>
<dbReference type="Gene3D" id="3.10.310.70">
    <property type="match status" value="1"/>
</dbReference>
<evidence type="ECO:0000313" key="4">
    <source>
        <dbReference type="Proteomes" id="UP000217199"/>
    </source>
</evidence>
<dbReference type="SUPFAM" id="SSF51338">
    <property type="entry name" value="Composite domain of metallo-dependent hydrolases"/>
    <property type="match status" value="1"/>
</dbReference>
<dbReference type="SUPFAM" id="SSF51556">
    <property type="entry name" value="Metallo-dependent hydrolases"/>
    <property type="match status" value="1"/>
</dbReference>
<organism evidence="3 4">
    <name type="scientific">Pyrrhoderma noxium</name>
    <dbReference type="NCBI Taxonomy" id="2282107"/>
    <lineage>
        <taxon>Eukaryota</taxon>
        <taxon>Fungi</taxon>
        <taxon>Dikarya</taxon>
        <taxon>Basidiomycota</taxon>
        <taxon>Agaricomycotina</taxon>
        <taxon>Agaricomycetes</taxon>
        <taxon>Hymenochaetales</taxon>
        <taxon>Hymenochaetaceae</taxon>
        <taxon>Pyrrhoderma</taxon>
    </lineage>
</organism>
<comment type="caution">
    <text evidence="3">The sequence shown here is derived from an EMBL/GenBank/DDBJ whole genome shotgun (WGS) entry which is preliminary data.</text>
</comment>
<feature type="compositionally biased region" description="Polar residues" evidence="1">
    <location>
        <begin position="1"/>
        <end position="11"/>
    </location>
</feature>
<dbReference type="PANTHER" id="PTHR22642:SF2">
    <property type="entry name" value="PROTEIN LONG AFTER FAR-RED 3"/>
    <property type="match status" value="1"/>
</dbReference>
<dbReference type="STRING" id="2282107.A0A286UGJ0"/>
<dbReference type="OrthoDB" id="3501663at2759"/>
<evidence type="ECO:0000313" key="3">
    <source>
        <dbReference type="EMBL" id="PAV18648.1"/>
    </source>
</evidence>
<protein>
    <submittedName>
        <fullName evidence="3">Amidohydrolase 3</fullName>
    </submittedName>
</protein>
<dbReference type="EMBL" id="NBII01000005">
    <property type="protein sequence ID" value="PAV18648.1"/>
    <property type="molecule type" value="Genomic_DNA"/>
</dbReference>
<name>A0A286UGJ0_9AGAM</name>
<dbReference type="CDD" id="cd01300">
    <property type="entry name" value="YtcJ_like"/>
    <property type="match status" value="1"/>
</dbReference>
<dbReference type="Pfam" id="PF07969">
    <property type="entry name" value="Amidohydro_3"/>
    <property type="match status" value="1"/>
</dbReference>
<dbReference type="PANTHER" id="PTHR22642">
    <property type="entry name" value="IMIDAZOLONEPROPIONASE"/>
    <property type="match status" value="1"/>
</dbReference>
<keyword evidence="4" id="KW-1185">Reference proteome</keyword>
<dbReference type="InterPro" id="IPR032466">
    <property type="entry name" value="Metal_Hydrolase"/>
</dbReference>
<gene>
    <name evidence="3" type="ORF">PNOK_0549100</name>
</gene>
<dbReference type="GO" id="GO:0016810">
    <property type="term" value="F:hydrolase activity, acting on carbon-nitrogen (but not peptide) bonds"/>
    <property type="evidence" value="ECO:0007669"/>
    <property type="project" value="InterPro"/>
</dbReference>
<sequence length="632" mass="70456">MSSLRQRSPKNSPVDGPLKRIDGVQSGETSRSNIRQISTPIKILLICGSFLLAIVTWTKSIGSINADSQTLKPYALCSKGDNAVYTVDRNNSVTQCLLILNARISDTGTLDEISTRWRSHHPQVSLSGFQFLQLLQSPKLEVKYIPDNAIVVPGLSDSHGHILEYGASRLLPLEGTKTIAESVTRVRNFVLSHPDIFNDTSRLVEGWGWDHTAWPEKDFPSYRDLEVDPVLRGRQISLQSKDGHAQWVSEATLKLMTPLPEHVEGGLIVRDKSGNPTGVLLDKAQDLIKRPVLTDTDLLQRFKLTVNDAYSKGITSLHDAGFDPASLEFYKRQTEYGNLPIRIYGMTYFDEDAEYWGDRRSKIINHNRLTARSVKIFADGALRSGHAALFEPYTDNPGSSGYMRIDREKLLSFVPKFLEDGWQVNIHAIGDRANSEVLDVFEASLQNYLNGANISEIRPRLEHAQIILPKDVQRMAKLGVIASVQPTHAVSDMWYAEDRLGPERIKNLYAFRTMIDAGARITLGTDFPVEALNPMATFHAAVTRLSPDGRSPRGSDGWFPEQRLTRVEALRGMTIDPAYASFSEKDLGSLEPGKLADFAILSQNIMTVDQDKLLDTEVLATVIEGEIVYGKI</sequence>
<accession>A0A286UGJ0</accession>
<dbReference type="Proteomes" id="UP000217199">
    <property type="component" value="Unassembled WGS sequence"/>
</dbReference>
<feature type="domain" description="Amidohydrolase 3" evidence="2">
    <location>
        <begin position="148"/>
        <end position="629"/>
    </location>
</feature>
<feature type="region of interest" description="Disordered" evidence="1">
    <location>
        <begin position="1"/>
        <end position="29"/>
    </location>
</feature>
<dbReference type="Gene3D" id="3.20.20.140">
    <property type="entry name" value="Metal-dependent hydrolases"/>
    <property type="match status" value="1"/>
</dbReference>
<dbReference type="AlphaFoldDB" id="A0A286UGJ0"/>
<dbReference type="InParanoid" id="A0A286UGJ0"/>
<proteinExistence type="predicted"/>